<protein>
    <submittedName>
        <fullName evidence="1">Uncharacterized protein</fullName>
    </submittedName>
</protein>
<dbReference type="Proteomes" id="UP000800200">
    <property type="component" value="Unassembled WGS sequence"/>
</dbReference>
<organism evidence="1 2">
    <name type="scientific">Zopfia rhizophila CBS 207.26</name>
    <dbReference type="NCBI Taxonomy" id="1314779"/>
    <lineage>
        <taxon>Eukaryota</taxon>
        <taxon>Fungi</taxon>
        <taxon>Dikarya</taxon>
        <taxon>Ascomycota</taxon>
        <taxon>Pezizomycotina</taxon>
        <taxon>Dothideomycetes</taxon>
        <taxon>Dothideomycetes incertae sedis</taxon>
        <taxon>Zopfiaceae</taxon>
        <taxon>Zopfia</taxon>
    </lineage>
</organism>
<evidence type="ECO:0000313" key="2">
    <source>
        <dbReference type="Proteomes" id="UP000800200"/>
    </source>
</evidence>
<dbReference type="AlphaFoldDB" id="A0A6A6E1T2"/>
<gene>
    <name evidence="1" type="ORF">K469DRAFT_177466</name>
</gene>
<accession>A0A6A6E1T2</accession>
<sequence length="330" mass="37233">MKTFVNSTLLGYTFCVSLVEQKEFTMHMLIYQNNVTRVLGNSSSPTFIDVGIDDISCVDICFATFLFDFGTYDQSQCILNRLSTSCGTCYIDPRLQTLMEDVEDLMFSNFIQAGDISKALSAARTSKLERERKLGSHYLSTLDATLNLVIALHESARLFEALEMCRQLVETISTLTPVNTTVTSLKERADIELAAILFHLARPEFQPEVGSLIEKRLQSSRERWSWRSWSLLITIVGDGHNPVKLIRELLLVIEREPVKDDYYRIRALSMLAEVLNSQLAFEEAEIIIKHYIPLSQWQRPQGGNIGGMLSTLCVALCGQSRYIEAGKGLP</sequence>
<reference evidence="1" key="1">
    <citation type="journal article" date="2020" name="Stud. Mycol.">
        <title>101 Dothideomycetes genomes: a test case for predicting lifestyles and emergence of pathogens.</title>
        <authorList>
            <person name="Haridas S."/>
            <person name="Albert R."/>
            <person name="Binder M."/>
            <person name="Bloem J."/>
            <person name="Labutti K."/>
            <person name="Salamov A."/>
            <person name="Andreopoulos B."/>
            <person name="Baker S."/>
            <person name="Barry K."/>
            <person name="Bills G."/>
            <person name="Bluhm B."/>
            <person name="Cannon C."/>
            <person name="Castanera R."/>
            <person name="Culley D."/>
            <person name="Daum C."/>
            <person name="Ezra D."/>
            <person name="Gonzalez J."/>
            <person name="Henrissat B."/>
            <person name="Kuo A."/>
            <person name="Liang C."/>
            <person name="Lipzen A."/>
            <person name="Lutzoni F."/>
            <person name="Magnuson J."/>
            <person name="Mondo S."/>
            <person name="Nolan M."/>
            <person name="Ohm R."/>
            <person name="Pangilinan J."/>
            <person name="Park H.-J."/>
            <person name="Ramirez L."/>
            <person name="Alfaro M."/>
            <person name="Sun H."/>
            <person name="Tritt A."/>
            <person name="Yoshinaga Y."/>
            <person name="Zwiers L.-H."/>
            <person name="Turgeon B."/>
            <person name="Goodwin S."/>
            <person name="Spatafora J."/>
            <person name="Crous P."/>
            <person name="Grigoriev I."/>
        </authorList>
    </citation>
    <scope>NUCLEOTIDE SEQUENCE</scope>
    <source>
        <strain evidence="1">CBS 207.26</strain>
    </source>
</reference>
<dbReference type="EMBL" id="ML994637">
    <property type="protein sequence ID" value="KAF2184672.1"/>
    <property type="molecule type" value="Genomic_DNA"/>
</dbReference>
<proteinExistence type="predicted"/>
<name>A0A6A6E1T2_9PEZI</name>
<evidence type="ECO:0000313" key="1">
    <source>
        <dbReference type="EMBL" id="KAF2184672.1"/>
    </source>
</evidence>
<keyword evidence="2" id="KW-1185">Reference proteome</keyword>